<dbReference type="PROSITE" id="PS00175">
    <property type="entry name" value="PG_MUTASE"/>
    <property type="match status" value="1"/>
</dbReference>
<keyword evidence="1 2" id="KW-0378">Hydrolase</keyword>
<evidence type="ECO:0000313" key="3">
    <source>
        <dbReference type="Proteomes" id="UP001299283"/>
    </source>
</evidence>
<evidence type="ECO:0000256" key="1">
    <source>
        <dbReference type="ARBA" id="ARBA00022801"/>
    </source>
</evidence>
<dbReference type="EC" id="3.1.3.85" evidence="2"/>
<accession>A0ABU5YRX6</accession>
<dbReference type="GO" id="GO:0016787">
    <property type="term" value="F:hydrolase activity"/>
    <property type="evidence" value="ECO:0007669"/>
    <property type="project" value="UniProtKB-KW"/>
</dbReference>
<dbReference type="InterPro" id="IPR001345">
    <property type="entry name" value="PG/BPGM_mutase_AS"/>
</dbReference>
<dbReference type="InterPro" id="IPR013078">
    <property type="entry name" value="His_Pase_superF_clade-1"/>
</dbReference>
<evidence type="ECO:0000313" key="2">
    <source>
        <dbReference type="EMBL" id="MEB3067670.1"/>
    </source>
</evidence>
<keyword evidence="3" id="KW-1185">Reference proteome</keyword>
<dbReference type="EMBL" id="JAYJJQ010000001">
    <property type="protein sequence ID" value="MEB3067670.1"/>
    <property type="molecule type" value="Genomic_DNA"/>
</dbReference>
<dbReference type="PANTHER" id="PTHR46517">
    <property type="entry name" value="FRUCTOSE-2,6-BISPHOSPHATASE TIGAR"/>
    <property type="match status" value="1"/>
</dbReference>
<gene>
    <name evidence="2" type="primary">gpgP</name>
    <name evidence="2" type="ORF">K5L39_00560</name>
</gene>
<proteinExistence type="predicted"/>
<dbReference type="Pfam" id="PF00300">
    <property type="entry name" value="His_Phos_1"/>
    <property type="match status" value="1"/>
</dbReference>
<comment type="caution">
    <text evidence="2">The sequence shown here is derived from an EMBL/GenBank/DDBJ whole genome shotgun (WGS) entry which is preliminary data.</text>
</comment>
<dbReference type="InterPro" id="IPR051695">
    <property type="entry name" value="Phosphoglycerate_Mutase"/>
</dbReference>
<dbReference type="Gene3D" id="3.40.50.1240">
    <property type="entry name" value="Phosphoglycerate mutase-like"/>
    <property type="match status" value="1"/>
</dbReference>
<sequence>MRVRRLILLRHGQTEFNAGSRMQGQLDTVLSDLGRAQAGAAAEVLRKRHPLLIVSSDLWRAYDTATVLAEHNGLAVRVDTRLRETHLGDWQGLTHEEVDAAAPGARLAWRDDARWAPHGGESRIDVAERSEPLVAELISGEPDWGSAEDPERPVVLVAHGGLIAALTAALLRLPVENWPILGGMANASWTQLSGYSDDDDVTDPAGVRWRLDVWNASAQVASDVL</sequence>
<dbReference type="SUPFAM" id="SSF53254">
    <property type="entry name" value="Phosphoglycerate mutase-like"/>
    <property type="match status" value="1"/>
</dbReference>
<reference evidence="2 3" key="1">
    <citation type="submission" date="2023-12" db="EMBL/GenBank/DDBJ databases">
        <title>Description of new species of Mycobacterium terrae complex isolated from sewage at the Sao Paulo Zoological Park Foundation in Brazil.</title>
        <authorList>
            <person name="Romagnoli C.L."/>
            <person name="Conceicao E.C."/>
            <person name="Machado E."/>
            <person name="Barreto L.B.P.F."/>
            <person name="Sharma A."/>
            <person name="Silva N.M."/>
            <person name="Marques L.E."/>
            <person name="Juliana M.A."/>
            <person name="Lourenco M.C.S."/>
            <person name="Digiampietri L.A."/>
            <person name="Suffys P.N."/>
            <person name="Viana-Niero C."/>
        </authorList>
    </citation>
    <scope>NUCLEOTIDE SEQUENCE [LARGE SCALE GENOMIC DNA]</scope>
    <source>
        <strain evidence="2 3">MYC017</strain>
    </source>
</reference>
<dbReference type="SMART" id="SM00855">
    <property type="entry name" value="PGAM"/>
    <property type="match status" value="1"/>
</dbReference>
<dbReference type="PANTHER" id="PTHR46517:SF1">
    <property type="entry name" value="FRUCTOSE-2,6-BISPHOSPHATASE TIGAR"/>
    <property type="match status" value="1"/>
</dbReference>
<dbReference type="CDD" id="cd07067">
    <property type="entry name" value="HP_PGM_like"/>
    <property type="match status" value="1"/>
</dbReference>
<organism evidence="2 3">
    <name type="scientific">[Mycobacterium] vasticus</name>
    <dbReference type="NCBI Taxonomy" id="2875777"/>
    <lineage>
        <taxon>Bacteria</taxon>
        <taxon>Bacillati</taxon>
        <taxon>Actinomycetota</taxon>
        <taxon>Actinomycetes</taxon>
        <taxon>Mycobacteriales</taxon>
        <taxon>Mycobacteriaceae</taxon>
        <taxon>Mycolicibacter</taxon>
    </lineage>
</organism>
<dbReference type="Proteomes" id="UP001299283">
    <property type="component" value="Unassembled WGS sequence"/>
</dbReference>
<dbReference type="RefSeq" id="WP_225399261.1">
    <property type="nucleotide sequence ID" value="NZ_JAYJJQ010000001.1"/>
</dbReference>
<protein>
    <submittedName>
        <fullName evidence="2">Glucosyl-3-phosphoglycerate phosphatase</fullName>
        <ecNumber evidence="2">3.1.3.85</ecNumber>
    </submittedName>
</protein>
<name>A0ABU5YRX6_9MYCO</name>
<dbReference type="InterPro" id="IPR029033">
    <property type="entry name" value="His_PPase_superfam"/>
</dbReference>